<dbReference type="PANTHER" id="PTHR33994:SF25">
    <property type="entry name" value="OS02G0619200 PROTEIN"/>
    <property type="match status" value="1"/>
</dbReference>
<name>R7WAD6_AEGTA</name>
<proteinExistence type="predicted"/>
<reference evidence="1" key="1">
    <citation type="submission" date="2015-06" db="UniProtKB">
        <authorList>
            <consortium name="EnsemblPlants"/>
        </authorList>
    </citation>
    <scope>IDENTIFICATION</scope>
</reference>
<dbReference type="EnsemblPlants" id="EMT19297">
    <property type="protein sequence ID" value="EMT19297"/>
    <property type="gene ID" value="F775_23322"/>
</dbReference>
<sequence>MLVVFCAVVVVCALVPIQLLKLNAQYYVAIASVSGPDPTRGLSFNLTLSVASWSYGAKACIKPGTRVEVSHRGVQLAMAGPAEVRQLCAEPRERAEQRMVARVTQVPLGHVLDSLTADMRNNVAVFDVTLHLPAGSYGVQGEYRRYKWRTDCGGMRVGDTAVMCPAPNQDEKMG</sequence>
<evidence type="ECO:0000313" key="1">
    <source>
        <dbReference type="EnsemblPlants" id="EMT19297"/>
    </source>
</evidence>
<dbReference type="AlphaFoldDB" id="R7WAD6"/>
<accession>R7WAD6</accession>
<dbReference type="PANTHER" id="PTHR33994">
    <property type="entry name" value="OS04G0515000 PROTEIN"/>
    <property type="match status" value="1"/>
</dbReference>
<evidence type="ECO:0008006" key="2">
    <source>
        <dbReference type="Google" id="ProtNLM"/>
    </source>
</evidence>
<organism evidence="1">
    <name type="scientific">Aegilops tauschii</name>
    <name type="common">Tausch's goatgrass</name>
    <name type="synonym">Aegilops squarrosa</name>
    <dbReference type="NCBI Taxonomy" id="37682"/>
    <lineage>
        <taxon>Eukaryota</taxon>
        <taxon>Viridiplantae</taxon>
        <taxon>Streptophyta</taxon>
        <taxon>Embryophyta</taxon>
        <taxon>Tracheophyta</taxon>
        <taxon>Spermatophyta</taxon>
        <taxon>Magnoliopsida</taxon>
        <taxon>Liliopsida</taxon>
        <taxon>Poales</taxon>
        <taxon>Poaceae</taxon>
        <taxon>BOP clade</taxon>
        <taxon>Pooideae</taxon>
        <taxon>Triticodae</taxon>
        <taxon>Triticeae</taxon>
        <taxon>Triticinae</taxon>
        <taxon>Aegilops</taxon>
    </lineage>
</organism>
<protein>
    <recommendedName>
        <fullName evidence="2">Late embryogenesis abundant protein LEA-2 subgroup domain-containing protein</fullName>
    </recommendedName>
</protein>